<dbReference type="EMBL" id="PJQL01002209">
    <property type="protein sequence ID" value="RCH85002.1"/>
    <property type="molecule type" value="Genomic_DNA"/>
</dbReference>
<dbReference type="OrthoDB" id="2349151at2759"/>
<dbReference type="Gene3D" id="3.40.50.300">
    <property type="entry name" value="P-loop containing nucleotide triphosphate hydrolases"/>
    <property type="match status" value="1"/>
</dbReference>
<evidence type="ECO:0000313" key="3">
    <source>
        <dbReference type="Proteomes" id="UP000252139"/>
    </source>
</evidence>
<dbReference type="InterPro" id="IPR001650">
    <property type="entry name" value="Helicase_C-like"/>
</dbReference>
<reference evidence="2 3" key="1">
    <citation type="journal article" date="2018" name="G3 (Bethesda)">
        <title>Phylogenetic and Phylogenomic Definition of Rhizopus Species.</title>
        <authorList>
            <person name="Gryganskyi A.P."/>
            <person name="Golan J."/>
            <person name="Dolatabadi S."/>
            <person name="Mondo S."/>
            <person name="Robb S."/>
            <person name="Idnurm A."/>
            <person name="Muszewska A."/>
            <person name="Steczkiewicz K."/>
            <person name="Masonjones S."/>
            <person name="Liao H.L."/>
            <person name="Gajdeczka M.T."/>
            <person name="Anike F."/>
            <person name="Vuek A."/>
            <person name="Anishchenko I.M."/>
            <person name="Voigt K."/>
            <person name="de Hoog G.S."/>
            <person name="Smith M.E."/>
            <person name="Heitman J."/>
            <person name="Vilgalys R."/>
            <person name="Stajich J.E."/>
        </authorList>
    </citation>
    <scope>NUCLEOTIDE SEQUENCE [LARGE SCALE GENOMIC DNA]</scope>
    <source>
        <strain evidence="2 3">CBS 357.93</strain>
    </source>
</reference>
<dbReference type="Pfam" id="PF00271">
    <property type="entry name" value="Helicase_C"/>
    <property type="match status" value="1"/>
</dbReference>
<dbReference type="PROSITE" id="PS51194">
    <property type="entry name" value="HELICASE_CTER"/>
    <property type="match status" value="1"/>
</dbReference>
<keyword evidence="3" id="KW-1185">Reference proteome</keyword>
<dbReference type="InterPro" id="IPR027417">
    <property type="entry name" value="P-loop_NTPase"/>
</dbReference>
<evidence type="ECO:0000313" key="2">
    <source>
        <dbReference type="EMBL" id="RCH85002.1"/>
    </source>
</evidence>
<sequence>MYLRCSIALTSICTKTDSPAPLSMIIETKANVRMSFWHSKVVTSVASRGIDIKNAMYVINYDMTPHIDEYIHRIGRTARVGTAGLATSFFNGANTTVTKDQTKVLILVISVSFSNNLLRFTLLLTTDQNCSIGLSSGEYDGK</sequence>
<accession>A0A367J4Y8</accession>
<evidence type="ECO:0000259" key="1">
    <source>
        <dbReference type="PROSITE" id="PS51194"/>
    </source>
</evidence>
<dbReference type="STRING" id="86630.A0A367J4Y8"/>
<comment type="caution">
    <text evidence="2">The sequence shown here is derived from an EMBL/GenBank/DDBJ whole genome shotgun (WGS) entry which is preliminary data.</text>
</comment>
<name>A0A367J4Y8_RHIAZ</name>
<dbReference type="AlphaFoldDB" id="A0A367J4Y8"/>
<dbReference type="Proteomes" id="UP000252139">
    <property type="component" value="Unassembled WGS sequence"/>
</dbReference>
<proteinExistence type="predicted"/>
<dbReference type="SMART" id="SM00490">
    <property type="entry name" value="HELICc"/>
    <property type="match status" value="1"/>
</dbReference>
<protein>
    <recommendedName>
        <fullName evidence="1">Helicase C-terminal domain-containing protein</fullName>
    </recommendedName>
</protein>
<feature type="domain" description="Helicase C-terminal" evidence="1">
    <location>
        <begin position="1"/>
        <end position="128"/>
    </location>
</feature>
<organism evidence="2 3">
    <name type="scientific">Rhizopus azygosporus</name>
    <name type="common">Rhizopus microsporus var. azygosporus</name>
    <dbReference type="NCBI Taxonomy" id="86630"/>
    <lineage>
        <taxon>Eukaryota</taxon>
        <taxon>Fungi</taxon>
        <taxon>Fungi incertae sedis</taxon>
        <taxon>Mucoromycota</taxon>
        <taxon>Mucoromycotina</taxon>
        <taxon>Mucoromycetes</taxon>
        <taxon>Mucorales</taxon>
        <taxon>Mucorineae</taxon>
        <taxon>Rhizopodaceae</taxon>
        <taxon>Rhizopus</taxon>
    </lineage>
</organism>
<gene>
    <name evidence="2" type="ORF">CU097_008764</name>
</gene>
<dbReference type="PANTHER" id="PTHR47958">
    <property type="entry name" value="ATP-DEPENDENT RNA HELICASE DBP3"/>
    <property type="match status" value="1"/>
</dbReference>
<dbReference type="SUPFAM" id="SSF52540">
    <property type="entry name" value="P-loop containing nucleoside triphosphate hydrolases"/>
    <property type="match status" value="1"/>
</dbReference>